<dbReference type="SUPFAM" id="SSF48452">
    <property type="entry name" value="TPR-like"/>
    <property type="match status" value="1"/>
</dbReference>
<proteinExistence type="predicted"/>
<dbReference type="PANTHER" id="PTHR47691:SF3">
    <property type="entry name" value="HTH-TYPE TRANSCRIPTIONAL REGULATOR RV0890C-RELATED"/>
    <property type="match status" value="1"/>
</dbReference>
<gene>
    <name evidence="1" type="ORF">QLQ12_00015</name>
</gene>
<sequence>MRRPRKLARPELDAGPQQQVRDLLYELHEAAGRPALEDLEKRIAADDRLDGSPKKDRIHRIISQGGPAALDDVCAVARTLAQACDQDEHTVAAQVTLLMRAPERSSAPEPLLAPRSAYLAQVRQIAPPELVGREADLQELARFCLDEHAGSYVWWQAGPWAGKSALLSTFVLHPPDTVRSRVQVVAFFITARLAAQDTRQAFTTVVGEQLAALSGQPVPAVIDESLREAWLLDLLTQVAESCRQRGMRLVLLIDGLDEDRGVTTGPHARSIAALLPGVPPAGMRVIVAGRPNPPVPDDVPDWHPLREQATIRPLTESPHARDLQRLGQTELKRLLTGSPVEQDLLGLLTAARGGLSSDDLHELTGAGLVAIEEVLHTVSGRTFTRRTPQWARETGPSVYLLGHEELDAAARRYLGDTRLTGYRSRLHDWADRYRRPSNGDPRWPQSTPEYLLLSYSRMLSTTGDVSRLVELVTDPDRHDRMLDLSGGDAAALAEITTCQDLVLARPGPDLEAMLRLCIRRTSLADRNSRIPVGLPAVWAALGQPARAEALARSITGPDQQARALIAVAGAIADGNPDRVRHLASRAETVAHSITDPKRQARALAAVAEAAAAAGDLDRAEAVAGSIVDPVLQAQTVTAVAGAAAANGNPDRVRHLASRAETVAHSITDPYEQAQALVAAAGAVAAAGDPDRARRLASRAETVAHSITIPILQAWVLSLVARAIAGGNPDRARHLADRAETVAHSVTTPPFLQAQVLAVVAGAVVAAGDPDRARHLASRAETVAHSNADPYEQVQALAVVAGVAVAAGDPDRARHLASRAETVAHSITNLSHQIQALAAVAGAFVAAGELDRAEIVGRSIADPSQQGRALIPVVKAIADGGDLDRAETVACSITDLYQQARALTAVAEAAAAGDADRARHLASRAEKVARSITGPFQHARTLLAVTRAIAAAGDLDRAETVARSITAPYQQVWALAAVARAIVAGGNPDRARLLADRAETVAHLITDPKQHAQALAAVAEAAAASGDLDWAEMVGRSITDPFQQALGLAAVAGAIVAGGNPDQARHLADRAETVAHSITDPYEQARALVPVVEAIAAGGNLDRAETVARSITDPMQHAQALAAVAQAAASGGDLDRARHLASRAETVARSINDPLGQTMALVPVAGAAAASGDPDWAETVARSISGPFQQARALTAAAGPTAANNIDRAAQFLGEALAEASWLVSLPALAKHWPQVVLRRVDELCSNEPS</sequence>
<dbReference type="RefSeq" id="WP_282756118.1">
    <property type="nucleotide sequence ID" value="NZ_JASCTH010000001.1"/>
</dbReference>
<dbReference type="Gene3D" id="1.25.40.10">
    <property type="entry name" value="Tetratricopeptide repeat domain"/>
    <property type="match status" value="6"/>
</dbReference>
<organism evidence="1 2">
    <name type="scientific">Actinoplanes sandaracinus</name>
    <dbReference type="NCBI Taxonomy" id="3045177"/>
    <lineage>
        <taxon>Bacteria</taxon>
        <taxon>Bacillati</taxon>
        <taxon>Actinomycetota</taxon>
        <taxon>Actinomycetes</taxon>
        <taxon>Micromonosporales</taxon>
        <taxon>Micromonosporaceae</taxon>
        <taxon>Actinoplanes</taxon>
    </lineage>
</organism>
<dbReference type="Proteomes" id="UP001241758">
    <property type="component" value="Unassembled WGS sequence"/>
</dbReference>
<evidence type="ECO:0000313" key="2">
    <source>
        <dbReference type="Proteomes" id="UP001241758"/>
    </source>
</evidence>
<evidence type="ECO:0000313" key="1">
    <source>
        <dbReference type="EMBL" id="MDI6096991.1"/>
    </source>
</evidence>
<protein>
    <recommendedName>
        <fullName evidence="3">NACHT domain-containing protein</fullName>
    </recommendedName>
</protein>
<comment type="caution">
    <text evidence="1">The sequence shown here is derived from an EMBL/GenBank/DDBJ whole genome shotgun (WGS) entry which is preliminary data.</text>
</comment>
<name>A0ABT6WB84_9ACTN</name>
<reference evidence="1 2" key="1">
    <citation type="submission" date="2023-05" db="EMBL/GenBank/DDBJ databases">
        <title>Actinoplanes sp. NEAU-A12 genome sequencing.</title>
        <authorList>
            <person name="Wang Z.-S."/>
        </authorList>
    </citation>
    <scope>NUCLEOTIDE SEQUENCE [LARGE SCALE GENOMIC DNA]</scope>
    <source>
        <strain evidence="1 2">NEAU-A12</strain>
    </source>
</reference>
<dbReference type="InterPro" id="IPR011990">
    <property type="entry name" value="TPR-like_helical_dom_sf"/>
</dbReference>
<evidence type="ECO:0008006" key="3">
    <source>
        <dbReference type="Google" id="ProtNLM"/>
    </source>
</evidence>
<accession>A0ABT6WB84</accession>
<dbReference type="EMBL" id="JASCTH010000001">
    <property type="protein sequence ID" value="MDI6096991.1"/>
    <property type="molecule type" value="Genomic_DNA"/>
</dbReference>
<dbReference type="PANTHER" id="PTHR47691">
    <property type="entry name" value="REGULATOR-RELATED"/>
    <property type="match status" value="1"/>
</dbReference>
<keyword evidence="2" id="KW-1185">Reference proteome</keyword>